<protein>
    <submittedName>
        <fullName evidence="8">RNA polymerase subunit sigma-24 (Modular protein)</fullName>
    </submittedName>
</protein>
<evidence type="ECO:0000256" key="3">
    <source>
        <dbReference type="ARBA" id="ARBA00023082"/>
    </source>
</evidence>
<dbReference type="NCBIfam" id="TIGR02937">
    <property type="entry name" value="sigma70-ECF"/>
    <property type="match status" value="1"/>
</dbReference>
<dbReference type="Pfam" id="PF04542">
    <property type="entry name" value="Sigma70_r2"/>
    <property type="match status" value="1"/>
</dbReference>
<keyword evidence="3" id="KW-0731">Sigma factor</keyword>
<dbReference type="SUPFAM" id="SSF88946">
    <property type="entry name" value="Sigma2 domain of RNA polymerase sigma factors"/>
    <property type="match status" value="1"/>
</dbReference>
<dbReference type="InterPro" id="IPR007627">
    <property type="entry name" value="RNA_pol_sigma70_r2"/>
</dbReference>
<dbReference type="KEGG" id="doe:DENOEST_3517"/>
<evidence type="ECO:0000259" key="7">
    <source>
        <dbReference type="Pfam" id="PF08281"/>
    </source>
</evidence>
<feature type="compositionally biased region" description="Polar residues" evidence="5">
    <location>
        <begin position="1"/>
        <end position="10"/>
    </location>
</feature>
<dbReference type="InterPro" id="IPR013325">
    <property type="entry name" value="RNA_pol_sigma_r2"/>
</dbReference>
<accession>A0A6S6Y1G7</accession>
<feature type="region of interest" description="Disordered" evidence="5">
    <location>
        <begin position="1"/>
        <end position="37"/>
    </location>
</feature>
<dbReference type="GO" id="GO:0016987">
    <property type="term" value="F:sigma factor activity"/>
    <property type="evidence" value="ECO:0007669"/>
    <property type="project" value="UniProtKB-KW"/>
</dbReference>
<dbReference type="InterPro" id="IPR013249">
    <property type="entry name" value="RNA_pol_sigma70_r4_t2"/>
</dbReference>
<dbReference type="AlphaFoldDB" id="A0A6S6Y1G7"/>
<dbReference type="InterPro" id="IPR014284">
    <property type="entry name" value="RNA_pol_sigma-70_dom"/>
</dbReference>
<comment type="similarity">
    <text evidence="1">Belongs to the sigma-70 factor family. ECF subfamily.</text>
</comment>
<organism evidence="8 9">
    <name type="scientific">Denitratisoma oestradiolicum</name>
    <dbReference type="NCBI Taxonomy" id="311182"/>
    <lineage>
        <taxon>Bacteria</taxon>
        <taxon>Pseudomonadati</taxon>
        <taxon>Pseudomonadota</taxon>
        <taxon>Betaproteobacteria</taxon>
        <taxon>Nitrosomonadales</taxon>
        <taxon>Sterolibacteriaceae</taxon>
        <taxon>Denitratisoma</taxon>
    </lineage>
</organism>
<feature type="domain" description="RNA polymerase sigma factor 70 region 4 type 2" evidence="7">
    <location>
        <begin position="143"/>
        <end position="193"/>
    </location>
</feature>
<dbReference type="RefSeq" id="WP_145769410.1">
    <property type="nucleotide sequence ID" value="NZ_LR778301.1"/>
</dbReference>
<dbReference type="Proteomes" id="UP000515733">
    <property type="component" value="Chromosome"/>
</dbReference>
<keyword evidence="2" id="KW-0805">Transcription regulation</keyword>
<sequence>MRSRRNTSAQKIPAQEPTPHTESVAAPADPAPPHPEAGSIVARLFASHGGRIRRLIQSRLQNLEDAQDAAQEVFLKLWSRERAGALREEADAYLHSAAHTVVIDMQRHRRSHAADLHVELDEEELPSTHGPDDPLHWRKGLVALVYCMQELPELTQQIFILYHFEGMDHKAIAHRLDISVRSVERHMAHALAHGRVGLKDYL</sequence>
<dbReference type="InterPro" id="IPR036388">
    <property type="entry name" value="WH-like_DNA-bd_sf"/>
</dbReference>
<dbReference type="Gene3D" id="1.10.10.10">
    <property type="entry name" value="Winged helix-like DNA-binding domain superfamily/Winged helix DNA-binding domain"/>
    <property type="match status" value="1"/>
</dbReference>
<dbReference type="GO" id="GO:0003677">
    <property type="term" value="F:DNA binding"/>
    <property type="evidence" value="ECO:0007669"/>
    <property type="project" value="InterPro"/>
</dbReference>
<dbReference type="OrthoDB" id="8536462at2"/>
<dbReference type="Pfam" id="PF08281">
    <property type="entry name" value="Sigma70_r4_2"/>
    <property type="match status" value="1"/>
</dbReference>
<evidence type="ECO:0000259" key="6">
    <source>
        <dbReference type="Pfam" id="PF04542"/>
    </source>
</evidence>
<evidence type="ECO:0000256" key="1">
    <source>
        <dbReference type="ARBA" id="ARBA00010641"/>
    </source>
</evidence>
<evidence type="ECO:0000313" key="8">
    <source>
        <dbReference type="EMBL" id="CAB1370671.1"/>
    </source>
</evidence>
<dbReference type="PANTHER" id="PTHR43133:SF63">
    <property type="entry name" value="RNA POLYMERASE SIGMA FACTOR FECI-RELATED"/>
    <property type="match status" value="1"/>
</dbReference>
<evidence type="ECO:0000256" key="4">
    <source>
        <dbReference type="ARBA" id="ARBA00023163"/>
    </source>
</evidence>
<keyword evidence="9" id="KW-1185">Reference proteome</keyword>
<dbReference type="PANTHER" id="PTHR43133">
    <property type="entry name" value="RNA POLYMERASE ECF-TYPE SIGMA FACTO"/>
    <property type="match status" value="1"/>
</dbReference>
<name>A0A6S6Y1G7_9PROT</name>
<reference evidence="8 9" key="1">
    <citation type="submission" date="2020-03" db="EMBL/GenBank/DDBJ databases">
        <authorList>
            <consortium name="Genoscope - CEA"/>
            <person name="William W."/>
        </authorList>
    </citation>
    <scope>NUCLEOTIDE SEQUENCE [LARGE SCALE GENOMIC DNA]</scope>
    <source>
        <strain evidence="9">DSM 16959</strain>
    </source>
</reference>
<feature type="domain" description="RNA polymerase sigma-70 region 2" evidence="6">
    <location>
        <begin position="44"/>
        <end position="110"/>
    </location>
</feature>
<dbReference type="EMBL" id="LR778301">
    <property type="protein sequence ID" value="CAB1370671.1"/>
    <property type="molecule type" value="Genomic_DNA"/>
</dbReference>
<keyword evidence="4" id="KW-0804">Transcription</keyword>
<gene>
    <name evidence="8" type="ORF">DENOEST_3517</name>
</gene>
<evidence type="ECO:0000313" key="9">
    <source>
        <dbReference type="Proteomes" id="UP000515733"/>
    </source>
</evidence>
<evidence type="ECO:0000256" key="2">
    <source>
        <dbReference type="ARBA" id="ARBA00023015"/>
    </source>
</evidence>
<evidence type="ECO:0000256" key="5">
    <source>
        <dbReference type="SAM" id="MobiDB-lite"/>
    </source>
</evidence>
<dbReference type="InterPro" id="IPR013324">
    <property type="entry name" value="RNA_pol_sigma_r3/r4-like"/>
</dbReference>
<dbReference type="Gene3D" id="1.10.1740.10">
    <property type="match status" value="1"/>
</dbReference>
<dbReference type="SUPFAM" id="SSF88659">
    <property type="entry name" value="Sigma3 and sigma4 domains of RNA polymerase sigma factors"/>
    <property type="match status" value="1"/>
</dbReference>
<proteinExistence type="inferred from homology"/>
<dbReference type="GO" id="GO:0006352">
    <property type="term" value="P:DNA-templated transcription initiation"/>
    <property type="evidence" value="ECO:0007669"/>
    <property type="project" value="InterPro"/>
</dbReference>
<dbReference type="InterPro" id="IPR039425">
    <property type="entry name" value="RNA_pol_sigma-70-like"/>
</dbReference>